<sequence length="103" mass="11151">MIAITPKKGSVDMRARRALVRIGVPVVAAVCAVGLTSAPALAMTPNAGSGAAFESVSPKRCVLGGGHIVYRGHKYRGNRHRDWDRWVQLRCKGGRYSGESIRY</sequence>
<evidence type="ECO:0000313" key="2">
    <source>
        <dbReference type="Proteomes" id="UP001428817"/>
    </source>
</evidence>
<name>A0ABP9PII5_9PSEU</name>
<dbReference type="Proteomes" id="UP001428817">
    <property type="component" value="Unassembled WGS sequence"/>
</dbReference>
<evidence type="ECO:0000313" key="1">
    <source>
        <dbReference type="EMBL" id="GAA5146310.1"/>
    </source>
</evidence>
<reference evidence="2" key="1">
    <citation type="journal article" date="2019" name="Int. J. Syst. Evol. Microbiol.">
        <title>The Global Catalogue of Microorganisms (GCM) 10K type strain sequencing project: providing services to taxonomists for standard genome sequencing and annotation.</title>
        <authorList>
            <consortium name="The Broad Institute Genomics Platform"/>
            <consortium name="The Broad Institute Genome Sequencing Center for Infectious Disease"/>
            <person name="Wu L."/>
            <person name="Ma J."/>
        </authorList>
    </citation>
    <scope>NUCLEOTIDE SEQUENCE [LARGE SCALE GENOMIC DNA]</scope>
    <source>
        <strain evidence="2">JCM 18303</strain>
    </source>
</reference>
<organism evidence="1 2">
    <name type="scientific">Pseudonocardia eucalypti</name>
    <dbReference type="NCBI Taxonomy" id="648755"/>
    <lineage>
        <taxon>Bacteria</taxon>
        <taxon>Bacillati</taxon>
        <taxon>Actinomycetota</taxon>
        <taxon>Actinomycetes</taxon>
        <taxon>Pseudonocardiales</taxon>
        <taxon>Pseudonocardiaceae</taxon>
        <taxon>Pseudonocardia</taxon>
    </lineage>
</organism>
<dbReference type="EMBL" id="BAABJP010000001">
    <property type="protein sequence ID" value="GAA5146310.1"/>
    <property type="molecule type" value="Genomic_DNA"/>
</dbReference>
<protein>
    <submittedName>
        <fullName evidence="1">Uncharacterized protein</fullName>
    </submittedName>
</protein>
<gene>
    <name evidence="1" type="ORF">GCM10023321_05580</name>
</gene>
<comment type="caution">
    <text evidence="1">The sequence shown here is derived from an EMBL/GenBank/DDBJ whole genome shotgun (WGS) entry which is preliminary data.</text>
</comment>
<keyword evidence="2" id="KW-1185">Reference proteome</keyword>
<proteinExistence type="predicted"/>
<accession>A0ABP9PII5</accession>